<dbReference type="AlphaFoldDB" id="A0A0F7H6W4"/>
<accession>A0A0F7H6W4</accession>
<sequence>MTDIRGRAWRLVNNKRNKHSEMGDFQPKFTKEKRWKMLYTRSHKITRASQLGIEYPQISRAVARRNALDEID</sequence>
<evidence type="ECO:0000313" key="1">
    <source>
        <dbReference type="EMBL" id="VTR46121.1"/>
    </source>
</evidence>
<organism evidence="1">
    <name type="scientific">Serratia fonticola</name>
    <dbReference type="NCBI Taxonomy" id="47917"/>
    <lineage>
        <taxon>Bacteria</taxon>
        <taxon>Pseudomonadati</taxon>
        <taxon>Pseudomonadota</taxon>
        <taxon>Gammaproteobacteria</taxon>
        <taxon>Enterobacterales</taxon>
        <taxon>Yersiniaceae</taxon>
        <taxon>Serratia</taxon>
    </lineage>
</organism>
<dbReference type="KEGG" id="sfw:WN53_02255"/>
<proteinExistence type="predicted"/>
<gene>
    <name evidence="1" type="ORF">NCTC12965_05331</name>
</gene>
<dbReference type="GeneID" id="30318975"/>
<dbReference type="EMBL" id="CABEEZ010000115">
    <property type="protein sequence ID" value="VTR46121.1"/>
    <property type="molecule type" value="Genomic_DNA"/>
</dbReference>
<dbReference type="STRING" id="47917.AV650_24960"/>
<reference evidence="1" key="1">
    <citation type="submission" date="2019-05" db="EMBL/GenBank/DDBJ databases">
        <authorList>
            <consortium name="Pathogen Informatics"/>
        </authorList>
    </citation>
    <scope>NUCLEOTIDE SEQUENCE [LARGE SCALE GENOMIC DNA]</scope>
    <source>
        <strain evidence="1">NCTC12965</strain>
    </source>
</reference>
<name>A0A0F7H6W4_SERFO</name>
<dbReference type="RefSeq" id="WP_024484986.1">
    <property type="nucleotide sequence ID" value="NZ_CAMISF010000005.1"/>
</dbReference>
<protein>
    <submittedName>
        <fullName evidence="1">Uncharacterized protein</fullName>
    </submittedName>
</protein>